<comment type="caution">
    <text evidence="1">The sequence shown here is derived from an EMBL/GenBank/DDBJ whole genome shotgun (WGS) entry which is preliminary data.</text>
</comment>
<reference evidence="1 2" key="1">
    <citation type="journal article" date="2022" name="Genome Biol. Evol.">
        <title>The Spruce Budworm Genome: Reconstructing the Evolutionary History of Antifreeze Proteins.</title>
        <authorList>
            <person name="Beliveau C."/>
            <person name="Gagne P."/>
            <person name="Picq S."/>
            <person name="Vernygora O."/>
            <person name="Keeling C.I."/>
            <person name="Pinkney K."/>
            <person name="Doucet D."/>
            <person name="Wen F."/>
            <person name="Johnston J.S."/>
            <person name="Maaroufi H."/>
            <person name="Boyle B."/>
            <person name="Laroche J."/>
            <person name="Dewar K."/>
            <person name="Juretic N."/>
            <person name="Blackburn G."/>
            <person name="Nisole A."/>
            <person name="Brunet B."/>
            <person name="Brandao M."/>
            <person name="Lumley L."/>
            <person name="Duan J."/>
            <person name="Quan G."/>
            <person name="Lucarotti C.J."/>
            <person name="Roe A.D."/>
            <person name="Sperling F.A.H."/>
            <person name="Levesque R.C."/>
            <person name="Cusson M."/>
        </authorList>
    </citation>
    <scope>NUCLEOTIDE SEQUENCE [LARGE SCALE GENOMIC DNA]</scope>
    <source>
        <strain evidence="1">Glfc:IPQL:Cfum</strain>
    </source>
</reference>
<keyword evidence="2" id="KW-1185">Reference proteome</keyword>
<sequence>MAFGHMCAYGLVAKLDWKTKGVRVGAIYLSHLRFADDIVVLAETSRELEKMIHSLLLESARVGLEMNASKTKIITNSQRFPISSNGQNIEYVDKYIYLGKQALKVKWQWAGHISRFQDNRWTIKATSWKGPLGKINVADQQTVADDIVEKRGVTG</sequence>
<gene>
    <name evidence="1" type="ORF">MSG28_014440</name>
</gene>
<protein>
    <submittedName>
        <fullName evidence="1">Uncharacterized protein</fullName>
    </submittedName>
</protein>
<evidence type="ECO:0000313" key="1">
    <source>
        <dbReference type="EMBL" id="KAI8426743.1"/>
    </source>
</evidence>
<proteinExistence type="predicted"/>
<accession>A0ACC0JRG4</accession>
<name>A0ACC0JRG4_CHOFU</name>
<dbReference type="Proteomes" id="UP001064048">
    <property type="component" value="Chromosome 26"/>
</dbReference>
<organism evidence="1 2">
    <name type="scientific">Choristoneura fumiferana</name>
    <name type="common">Spruce budworm moth</name>
    <name type="synonym">Archips fumiferana</name>
    <dbReference type="NCBI Taxonomy" id="7141"/>
    <lineage>
        <taxon>Eukaryota</taxon>
        <taxon>Metazoa</taxon>
        <taxon>Ecdysozoa</taxon>
        <taxon>Arthropoda</taxon>
        <taxon>Hexapoda</taxon>
        <taxon>Insecta</taxon>
        <taxon>Pterygota</taxon>
        <taxon>Neoptera</taxon>
        <taxon>Endopterygota</taxon>
        <taxon>Lepidoptera</taxon>
        <taxon>Glossata</taxon>
        <taxon>Ditrysia</taxon>
        <taxon>Tortricoidea</taxon>
        <taxon>Tortricidae</taxon>
        <taxon>Tortricinae</taxon>
        <taxon>Choristoneura</taxon>
    </lineage>
</organism>
<dbReference type="EMBL" id="CM046126">
    <property type="protein sequence ID" value="KAI8426743.1"/>
    <property type="molecule type" value="Genomic_DNA"/>
</dbReference>
<evidence type="ECO:0000313" key="2">
    <source>
        <dbReference type="Proteomes" id="UP001064048"/>
    </source>
</evidence>